<dbReference type="EMBL" id="NEXX01000001">
    <property type="protein sequence ID" value="OUY08925.1"/>
    <property type="molecule type" value="Genomic_DNA"/>
</dbReference>
<evidence type="ECO:0000256" key="1">
    <source>
        <dbReference type="ARBA" id="ARBA00004571"/>
    </source>
</evidence>
<keyword evidence="9 11" id="KW-0472">Membrane</keyword>
<keyword evidence="17" id="KW-1185">Reference proteome</keyword>
<evidence type="ECO:0000259" key="15">
    <source>
        <dbReference type="Pfam" id="PF07715"/>
    </source>
</evidence>
<keyword evidence="8 12" id="KW-0798">TonB box</keyword>
<organism evidence="16 17">
    <name type="scientific">Acinetobacter populi</name>
    <dbReference type="NCBI Taxonomy" id="1582270"/>
    <lineage>
        <taxon>Bacteria</taxon>
        <taxon>Pseudomonadati</taxon>
        <taxon>Pseudomonadota</taxon>
        <taxon>Gammaproteobacteria</taxon>
        <taxon>Moraxellales</taxon>
        <taxon>Moraxellaceae</taxon>
        <taxon>Acinetobacter</taxon>
    </lineage>
</organism>
<evidence type="ECO:0000256" key="8">
    <source>
        <dbReference type="ARBA" id="ARBA00023077"/>
    </source>
</evidence>
<dbReference type="OrthoDB" id="127311at2"/>
<protein>
    <submittedName>
        <fullName evidence="16">TonB-dependent receptor</fullName>
    </submittedName>
</protein>
<dbReference type="CDD" id="cd01347">
    <property type="entry name" value="ligand_gated_channel"/>
    <property type="match status" value="1"/>
</dbReference>
<evidence type="ECO:0000259" key="14">
    <source>
        <dbReference type="Pfam" id="PF00593"/>
    </source>
</evidence>
<keyword evidence="4" id="KW-0410">Iron transport</keyword>
<dbReference type="Pfam" id="PF07715">
    <property type="entry name" value="Plug"/>
    <property type="match status" value="1"/>
</dbReference>
<evidence type="ECO:0000256" key="11">
    <source>
        <dbReference type="PROSITE-ProRule" id="PRU01360"/>
    </source>
</evidence>
<evidence type="ECO:0000256" key="2">
    <source>
        <dbReference type="ARBA" id="ARBA00022448"/>
    </source>
</evidence>
<dbReference type="PROSITE" id="PS00430">
    <property type="entry name" value="TONB_DEPENDENT_REC_1"/>
    <property type="match status" value="1"/>
</dbReference>
<evidence type="ECO:0000313" key="17">
    <source>
        <dbReference type="Proteomes" id="UP000196536"/>
    </source>
</evidence>
<dbReference type="PANTHER" id="PTHR32552:SF81">
    <property type="entry name" value="TONB-DEPENDENT OUTER MEMBRANE RECEPTOR"/>
    <property type="match status" value="1"/>
</dbReference>
<evidence type="ECO:0000256" key="5">
    <source>
        <dbReference type="ARBA" id="ARBA00022692"/>
    </source>
</evidence>
<comment type="similarity">
    <text evidence="11 13">Belongs to the TonB-dependent receptor family.</text>
</comment>
<comment type="caution">
    <text evidence="16">The sequence shown here is derived from an EMBL/GenBank/DDBJ whole genome shotgun (WGS) entry which is preliminary data.</text>
</comment>
<evidence type="ECO:0000256" key="6">
    <source>
        <dbReference type="ARBA" id="ARBA00023004"/>
    </source>
</evidence>
<dbReference type="InterPro" id="IPR039426">
    <property type="entry name" value="TonB-dep_rcpt-like"/>
</dbReference>
<dbReference type="GO" id="GO:0009279">
    <property type="term" value="C:cell outer membrane"/>
    <property type="evidence" value="ECO:0007669"/>
    <property type="project" value="UniProtKB-SubCell"/>
</dbReference>
<dbReference type="RefSeq" id="WP_087619581.1">
    <property type="nucleotide sequence ID" value="NZ_NEXX01000001.1"/>
</dbReference>
<gene>
    <name evidence="16" type="ORF">CAP51_04740</name>
</gene>
<dbReference type="InterPro" id="IPR012910">
    <property type="entry name" value="Plug_dom"/>
</dbReference>
<keyword evidence="2 11" id="KW-0813">Transport</keyword>
<evidence type="ECO:0000256" key="3">
    <source>
        <dbReference type="ARBA" id="ARBA00022452"/>
    </source>
</evidence>
<evidence type="ECO:0000256" key="7">
    <source>
        <dbReference type="ARBA" id="ARBA00023065"/>
    </source>
</evidence>
<dbReference type="GO" id="GO:0006826">
    <property type="term" value="P:iron ion transport"/>
    <property type="evidence" value="ECO:0007669"/>
    <property type="project" value="UniProtKB-KW"/>
</dbReference>
<keyword evidence="10 11" id="KW-0998">Cell outer membrane</keyword>
<dbReference type="Gene3D" id="2.40.170.20">
    <property type="entry name" value="TonB-dependent receptor, beta-barrel domain"/>
    <property type="match status" value="1"/>
</dbReference>
<dbReference type="InterPro" id="IPR010916">
    <property type="entry name" value="TonB_box_CS"/>
</dbReference>
<accession>A0A1Z9Z394</accession>
<keyword evidence="16" id="KW-0675">Receptor</keyword>
<dbReference type="PROSITE" id="PS52016">
    <property type="entry name" value="TONB_DEPENDENT_REC_3"/>
    <property type="match status" value="1"/>
</dbReference>
<feature type="domain" description="TonB-dependent receptor-like beta-barrel" evidence="14">
    <location>
        <begin position="266"/>
        <end position="733"/>
    </location>
</feature>
<keyword evidence="7" id="KW-0406">Ion transport</keyword>
<evidence type="ECO:0000256" key="13">
    <source>
        <dbReference type="RuleBase" id="RU003357"/>
    </source>
</evidence>
<evidence type="ECO:0000256" key="12">
    <source>
        <dbReference type="PROSITE-ProRule" id="PRU10143"/>
    </source>
</evidence>
<sequence>MLLSRAFTPLKFTRQAIRFGLKYSLLSSSILFCLQQHGYAVEQVDIVENVGTEDEKNSQDVIQLDTVVVTATRREQSLQKVPVAVSIINGKELDEKQQNSLEAIVKEVPSVNFNATSTNKDSSLFIRGIGTISTSPGVEPSVSTVIDGVVLSRPGQATLDLLDIERVEVLRGPQGTLFGKNATAGVVNIVTKNPTEKPSGYVDVYFTDDHEQRIKLGASGALVPGVLKANVSALLSNYDGNVYNYHTQQDVNGYRTQGIRSKFEYNPSDDLTLGLSLDYVHKESTAPLGALVSSANVDYLQAIAPVVAGKENRTVNSQPETVDDTNQGISFTADWFLDRHQLSSITALRQWKNVQLPNYNYLPEATTQFALLHDRGEVNSKQFSQELRIASLEEGFINYVAGIYFAKNDNDEKTQRYAHWYDTAIQTYADDYAVAYFGTESRNYAIFGEGTWNLSDRLRLITGLRLTRDELSFYHNRNSTIPSTLESRNSIRNSVANSGSTSETGISGRAGVQFDISSDINSYFTYSRGYKGPAYNVYFNMRNIDTPVIDPETSNSFELGLKSQWLNNRLRLNLAAFYTEYENFQANFRVIDSGGGISTRLINAGEVSTKGVELDSSFQVNENLRLNLAAANIHARIDNFRCPPADSACPNVNGKPLPNSPDWKLNAQINQYVPIANNRRIELSSQYAWQSKTQFDIGQNAQTIQPSYGIWNASIGLADTASDWRVAFLVRNILDKSYNARLATASYGLYRNVPRDDERYFGLSFRKDF</sequence>
<dbReference type="SUPFAM" id="SSF56935">
    <property type="entry name" value="Porins"/>
    <property type="match status" value="1"/>
</dbReference>
<dbReference type="InterPro" id="IPR036942">
    <property type="entry name" value="Beta-barrel_TonB_sf"/>
</dbReference>
<proteinExistence type="inferred from homology"/>
<keyword evidence="5 11" id="KW-0812">Transmembrane</keyword>
<keyword evidence="3 11" id="KW-1134">Transmembrane beta strand</keyword>
<dbReference type="PANTHER" id="PTHR32552">
    <property type="entry name" value="FERRICHROME IRON RECEPTOR-RELATED"/>
    <property type="match status" value="1"/>
</dbReference>
<keyword evidence="6" id="KW-0408">Iron</keyword>
<evidence type="ECO:0000256" key="10">
    <source>
        <dbReference type="ARBA" id="ARBA00023237"/>
    </source>
</evidence>
<evidence type="ECO:0000256" key="4">
    <source>
        <dbReference type="ARBA" id="ARBA00022496"/>
    </source>
</evidence>
<feature type="domain" description="TonB-dependent receptor plug" evidence="15">
    <location>
        <begin position="78"/>
        <end position="186"/>
    </location>
</feature>
<reference evidence="16 17" key="1">
    <citation type="submission" date="2017-05" db="EMBL/GenBank/DDBJ databases">
        <title>Acinetobacter populi ANC 5415 (= PBJ7), whole genome shotgun sequencing project.</title>
        <authorList>
            <person name="Nemec A."/>
            <person name="Radolfova-Krizova L."/>
        </authorList>
    </citation>
    <scope>NUCLEOTIDE SEQUENCE [LARGE SCALE GENOMIC DNA]</scope>
    <source>
        <strain evidence="16 17">PBJ7</strain>
    </source>
</reference>
<dbReference type="AlphaFoldDB" id="A0A1Z9Z394"/>
<feature type="short sequence motif" description="TonB box" evidence="12">
    <location>
        <begin position="66"/>
        <end position="72"/>
    </location>
</feature>
<evidence type="ECO:0000256" key="9">
    <source>
        <dbReference type="ARBA" id="ARBA00023136"/>
    </source>
</evidence>
<name>A0A1Z9Z394_9GAMM</name>
<dbReference type="Proteomes" id="UP000196536">
    <property type="component" value="Unassembled WGS sequence"/>
</dbReference>
<dbReference type="InterPro" id="IPR000531">
    <property type="entry name" value="Beta-barrel_TonB"/>
</dbReference>
<evidence type="ECO:0000313" key="16">
    <source>
        <dbReference type="EMBL" id="OUY08925.1"/>
    </source>
</evidence>
<comment type="subcellular location">
    <subcellularLocation>
        <location evidence="1 11">Cell outer membrane</location>
        <topology evidence="1 11">Multi-pass membrane protein</topology>
    </subcellularLocation>
</comment>
<dbReference type="Pfam" id="PF00593">
    <property type="entry name" value="TonB_dep_Rec_b-barrel"/>
    <property type="match status" value="1"/>
</dbReference>